<reference evidence="1" key="1">
    <citation type="journal article" date="2020" name="Phytopathology">
        <title>Genome sequence of the chestnut blight fungus Cryphonectria parasitica EP155: A fundamental resource for an archetypical invasive plant pathogen.</title>
        <authorList>
            <person name="Crouch J.A."/>
            <person name="Dawe A."/>
            <person name="Aerts A."/>
            <person name="Barry K."/>
            <person name="Churchill A.C.L."/>
            <person name="Grimwood J."/>
            <person name="Hillman B."/>
            <person name="Milgroom M.G."/>
            <person name="Pangilinan J."/>
            <person name="Smith M."/>
            <person name="Salamov A."/>
            <person name="Schmutz J."/>
            <person name="Yadav J."/>
            <person name="Grigoriev I.V."/>
            <person name="Nuss D."/>
        </authorList>
    </citation>
    <scope>NUCLEOTIDE SEQUENCE</scope>
    <source>
        <strain evidence="1">EP155</strain>
    </source>
</reference>
<comment type="caution">
    <text evidence="1">The sequence shown here is derived from an EMBL/GenBank/DDBJ whole genome shotgun (WGS) entry which is preliminary data.</text>
</comment>
<dbReference type="RefSeq" id="XP_040778299.1">
    <property type="nucleotide sequence ID" value="XM_040914977.1"/>
</dbReference>
<dbReference type="GeneID" id="63832106"/>
<organism evidence="1 2">
    <name type="scientific">Cryphonectria parasitica (strain ATCC 38755 / EP155)</name>
    <dbReference type="NCBI Taxonomy" id="660469"/>
    <lineage>
        <taxon>Eukaryota</taxon>
        <taxon>Fungi</taxon>
        <taxon>Dikarya</taxon>
        <taxon>Ascomycota</taxon>
        <taxon>Pezizomycotina</taxon>
        <taxon>Sordariomycetes</taxon>
        <taxon>Sordariomycetidae</taxon>
        <taxon>Diaporthales</taxon>
        <taxon>Cryphonectriaceae</taxon>
        <taxon>Cryphonectria-Endothia species complex</taxon>
        <taxon>Cryphonectria</taxon>
    </lineage>
</organism>
<evidence type="ECO:0000313" key="1">
    <source>
        <dbReference type="EMBL" id="KAF3767338.1"/>
    </source>
</evidence>
<evidence type="ECO:0000313" key="2">
    <source>
        <dbReference type="Proteomes" id="UP000803844"/>
    </source>
</evidence>
<keyword evidence="2" id="KW-1185">Reference proteome</keyword>
<name>A0A9P4Y5Z7_CRYP1</name>
<proteinExistence type="predicted"/>
<dbReference type="AlphaFoldDB" id="A0A9P4Y5Z7"/>
<protein>
    <submittedName>
        <fullName evidence="1">Uncharacterized protein</fullName>
    </submittedName>
</protein>
<dbReference type="EMBL" id="MU032346">
    <property type="protein sequence ID" value="KAF3767338.1"/>
    <property type="molecule type" value="Genomic_DNA"/>
</dbReference>
<accession>A0A9P4Y5Z7</accession>
<dbReference type="Proteomes" id="UP000803844">
    <property type="component" value="Unassembled WGS sequence"/>
</dbReference>
<gene>
    <name evidence="1" type="ORF">M406DRAFT_101949</name>
</gene>
<sequence length="88" mass="9905">MEIGKSARCSKSQEAEISYRRGSSSGWFLLRSFLLQARRRCHCQDRLSLSPEATLRSAKGHAMDHSAAWSSVSHGFLLVFCSILRLSF</sequence>